<sequence length="203" mass="23401">MSYFNIQEPKPEHFKPPSHHETTHRPPPFSYDSISHHARPRPHPRPRPTPPSYKPPPPATYTPPRPTYRPRPAAHYKPPTTTEPPSSYHRPAPRPKPSYGTHHKNTPTTTAKPHYHPTQATHKPPKAQKPILAPLLVPVDLHSIVIPKGVSFIHRKPRPPSPFHIPFFFRSDRKQRLQVPESVKSRLDSDQPEWVADLEPDRR</sequence>
<reference evidence="2 3" key="1">
    <citation type="submission" date="2019-05" db="EMBL/GenBank/DDBJ databases">
        <title>Another draft genome of Portunus trituberculatus and its Hox gene families provides insights of decapod evolution.</title>
        <authorList>
            <person name="Jeong J.-H."/>
            <person name="Song I."/>
            <person name="Kim S."/>
            <person name="Choi T."/>
            <person name="Kim D."/>
            <person name="Ryu S."/>
            <person name="Kim W."/>
        </authorList>
    </citation>
    <scope>NUCLEOTIDE SEQUENCE [LARGE SCALE GENOMIC DNA]</scope>
    <source>
        <tissue evidence="2">Muscle</tissue>
    </source>
</reference>
<dbReference type="Proteomes" id="UP000324222">
    <property type="component" value="Unassembled WGS sequence"/>
</dbReference>
<organism evidence="2 3">
    <name type="scientific">Portunus trituberculatus</name>
    <name type="common">Swimming crab</name>
    <name type="synonym">Neptunus trituberculatus</name>
    <dbReference type="NCBI Taxonomy" id="210409"/>
    <lineage>
        <taxon>Eukaryota</taxon>
        <taxon>Metazoa</taxon>
        <taxon>Ecdysozoa</taxon>
        <taxon>Arthropoda</taxon>
        <taxon>Crustacea</taxon>
        <taxon>Multicrustacea</taxon>
        <taxon>Malacostraca</taxon>
        <taxon>Eumalacostraca</taxon>
        <taxon>Eucarida</taxon>
        <taxon>Decapoda</taxon>
        <taxon>Pleocyemata</taxon>
        <taxon>Brachyura</taxon>
        <taxon>Eubrachyura</taxon>
        <taxon>Portunoidea</taxon>
        <taxon>Portunidae</taxon>
        <taxon>Portuninae</taxon>
        <taxon>Portunus</taxon>
    </lineage>
</organism>
<feature type="compositionally biased region" description="Pro residues" evidence="1">
    <location>
        <begin position="47"/>
        <end position="69"/>
    </location>
</feature>
<protein>
    <submittedName>
        <fullName evidence="2">Uncharacterized protein</fullName>
    </submittedName>
</protein>
<keyword evidence="3" id="KW-1185">Reference proteome</keyword>
<comment type="caution">
    <text evidence="2">The sequence shown here is derived from an EMBL/GenBank/DDBJ whole genome shotgun (WGS) entry which is preliminary data.</text>
</comment>
<evidence type="ECO:0000313" key="2">
    <source>
        <dbReference type="EMBL" id="MPC79916.1"/>
    </source>
</evidence>
<evidence type="ECO:0000313" key="3">
    <source>
        <dbReference type="Proteomes" id="UP000324222"/>
    </source>
</evidence>
<name>A0A5B7ID91_PORTR</name>
<dbReference type="AlphaFoldDB" id="A0A5B7ID91"/>
<feature type="compositionally biased region" description="Basic residues" evidence="1">
    <location>
        <begin position="36"/>
        <end position="46"/>
    </location>
</feature>
<feature type="compositionally biased region" description="Basic and acidic residues" evidence="1">
    <location>
        <begin position="9"/>
        <end position="24"/>
    </location>
</feature>
<accession>A0A5B7ID91</accession>
<feature type="region of interest" description="Disordered" evidence="1">
    <location>
        <begin position="180"/>
        <end position="203"/>
    </location>
</feature>
<proteinExistence type="predicted"/>
<evidence type="ECO:0000256" key="1">
    <source>
        <dbReference type="SAM" id="MobiDB-lite"/>
    </source>
</evidence>
<dbReference type="EMBL" id="VSRR010052439">
    <property type="protein sequence ID" value="MPC79916.1"/>
    <property type="molecule type" value="Genomic_DNA"/>
</dbReference>
<gene>
    <name evidence="2" type="ORF">E2C01_074473</name>
</gene>
<dbReference type="PRINTS" id="PR01217">
    <property type="entry name" value="PRICHEXTENSN"/>
</dbReference>
<feature type="region of interest" description="Disordered" evidence="1">
    <location>
        <begin position="1"/>
        <end position="127"/>
    </location>
</feature>